<feature type="transmembrane region" description="Helical" evidence="8">
    <location>
        <begin position="323"/>
        <end position="349"/>
    </location>
</feature>
<comment type="function">
    <text evidence="8">Catalyzes the proton-dependent transport of glutamate and aspartate.</text>
</comment>
<dbReference type="InterPro" id="IPR034703">
    <property type="entry name" value="GltP"/>
</dbReference>
<keyword evidence="2 8" id="KW-0813">Transport</keyword>
<gene>
    <name evidence="8 9" type="primary">gltP</name>
    <name evidence="9" type="ORF">G7Y85_12885</name>
</gene>
<dbReference type="Gene3D" id="1.10.3860.10">
    <property type="entry name" value="Sodium:dicarboxylate symporter"/>
    <property type="match status" value="1"/>
</dbReference>
<name>A0A6M2BSP8_9GAMM</name>
<dbReference type="AlphaFoldDB" id="A0A6M2BSP8"/>
<evidence type="ECO:0000256" key="7">
    <source>
        <dbReference type="ARBA" id="ARBA00023136"/>
    </source>
</evidence>
<dbReference type="SUPFAM" id="SSF118215">
    <property type="entry name" value="Proton glutamate symport protein"/>
    <property type="match status" value="1"/>
</dbReference>
<evidence type="ECO:0000256" key="1">
    <source>
        <dbReference type="ARBA" id="ARBA00004651"/>
    </source>
</evidence>
<accession>A0A6M2BSP8</accession>
<feature type="transmembrane region" description="Helical" evidence="8">
    <location>
        <begin position="85"/>
        <end position="104"/>
    </location>
</feature>
<dbReference type="PROSITE" id="PS00714">
    <property type="entry name" value="NA_DICARBOXYL_SYMP_2"/>
    <property type="match status" value="1"/>
</dbReference>
<feature type="transmembrane region" description="Helical" evidence="8">
    <location>
        <begin position="152"/>
        <end position="175"/>
    </location>
</feature>
<evidence type="ECO:0000256" key="8">
    <source>
        <dbReference type="HAMAP-Rule" id="MF_02063"/>
    </source>
</evidence>
<evidence type="ECO:0000313" key="10">
    <source>
        <dbReference type="Proteomes" id="UP000472676"/>
    </source>
</evidence>
<keyword evidence="4 8" id="KW-0812">Transmembrane</keyword>
<feature type="transmembrane region" description="Helical" evidence="8">
    <location>
        <begin position="207"/>
        <end position="229"/>
    </location>
</feature>
<feature type="transmembrane region" description="Helical" evidence="8">
    <location>
        <begin position="235"/>
        <end position="257"/>
    </location>
</feature>
<sequence>MRMPRLSLAWQILIALVLGIIAGSVLHGAAPDTRDWLITNVLTPAGQIFIHLIKMIVVPIVISSLIVGIAGVGDAKKLGRIGLKTIVYFELITTVAIIVGLLLADTIQPGAGIDMHQLATSDISQYQKTTSEVQHGPHSLVTTILNLIPSNVFAAIAHGDILPIIFFSVIFGLALSSLVPEHRDPLVQTFRSIAETMFKVTNMVMRYAPVGVFALIAVTVATFGFSSLIPLAKLVVLVYAAIMFFALVVLGGVARLFGFNIFTLIRLLKDELILAYSTASSETVLPRIMEKMTAYGAPQPIASFVIPTGYSFNLDGSTLYQSIAALFLAQLYGIDLSITQQIVLVLTLMVTSKGIAGVPGVSFVVLLATLGSVGIPLEGLAFIAGVDRILDMARTALNVVGNSLAALVIAKWEGQYDADKGARYERQQLAGASA</sequence>
<dbReference type="PRINTS" id="PR00173">
    <property type="entry name" value="EDTRNSPORT"/>
</dbReference>
<evidence type="ECO:0000256" key="5">
    <source>
        <dbReference type="ARBA" id="ARBA00022847"/>
    </source>
</evidence>
<proteinExistence type="inferred from homology"/>
<dbReference type="InterPro" id="IPR018107">
    <property type="entry name" value="Na-dicarboxylate_symporter_CS"/>
</dbReference>
<dbReference type="GO" id="GO:0006835">
    <property type="term" value="P:dicarboxylic acid transport"/>
    <property type="evidence" value="ECO:0007669"/>
    <property type="project" value="InterPro"/>
</dbReference>
<dbReference type="RefSeq" id="WP_166257594.1">
    <property type="nucleotide sequence ID" value="NZ_JAAMOW010000006.1"/>
</dbReference>
<reference evidence="9 10" key="1">
    <citation type="journal article" date="2014" name="Int. J. Syst. Evol. Microbiol.">
        <title>Solimonas terrae sp. nov., isolated from soil.</title>
        <authorList>
            <person name="Kim S.J."/>
            <person name="Moon J.Y."/>
            <person name="Weon H.Y."/>
            <person name="Ahn J.H."/>
            <person name="Chen W.M."/>
            <person name="Kwon S.W."/>
        </authorList>
    </citation>
    <scope>NUCLEOTIDE SEQUENCE [LARGE SCALE GENOMIC DNA]</scope>
    <source>
        <strain evidence="9 10">KIS83-12</strain>
    </source>
</reference>
<dbReference type="InterPro" id="IPR001991">
    <property type="entry name" value="Na-dicarboxylate_symporter"/>
</dbReference>
<evidence type="ECO:0000256" key="3">
    <source>
        <dbReference type="ARBA" id="ARBA00022475"/>
    </source>
</evidence>
<dbReference type="NCBIfam" id="NF008440">
    <property type="entry name" value="PRK11283.1"/>
    <property type="match status" value="1"/>
</dbReference>
<dbReference type="Proteomes" id="UP000472676">
    <property type="component" value="Unassembled WGS sequence"/>
</dbReference>
<dbReference type="PANTHER" id="PTHR42865:SF7">
    <property type="entry name" value="PROTON_GLUTAMATE-ASPARTATE SYMPORTER"/>
    <property type="match status" value="1"/>
</dbReference>
<comment type="similarity">
    <text evidence="8">Belongs to the dicarboxylate/amino acid:cation symporter (DAACS) (TC 2.A.23) family. GltP subfamily.</text>
</comment>
<evidence type="ECO:0000256" key="6">
    <source>
        <dbReference type="ARBA" id="ARBA00022989"/>
    </source>
</evidence>
<keyword evidence="7 8" id="KW-0472">Membrane</keyword>
<feature type="transmembrane region" description="Helical" evidence="8">
    <location>
        <begin position="361"/>
        <end position="384"/>
    </location>
</feature>
<dbReference type="GO" id="GO:0005280">
    <property type="term" value="F:amino acid:proton symporter activity"/>
    <property type="evidence" value="ECO:0007669"/>
    <property type="project" value="UniProtKB-UniRule"/>
</dbReference>
<evidence type="ECO:0000256" key="4">
    <source>
        <dbReference type="ARBA" id="ARBA00022692"/>
    </source>
</evidence>
<comment type="caution">
    <text evidence="9">The sequence shown here is derived from an EMBL/GenBank/DDBJ whole genome shotgun (WGS) entry which is preliminary data.</text>
</comment>
<dbReference type="PANTHER" id="PTHR42865">
    <property type="entry name" value="PROTON/GLUTAMATE-ASPARTATE SYMPORTER"/>
    <property type="match status" value="1"/>
</dbReference>
<keyword evidence="3 8" id="KW-1003">Cell membrane</keyword>
<keyword evidence="8" id="KW-0029">Amino-acid transport</keyword>
<dbReference type="FunFam" id="1.10.3860.10:FF:000001">
    <property type="entry name" value="C4-dicarboxylate transport protein"/>
    <property type="match status" value="1"/>
</dbReference>
<keyword evidence="8" id="KW-0997">Cell inner membrane</keyword>
<comment type="subcellular location">
    <subcellularLocation>
        <location evidence="8">Cell inner membrane</location>
        <topology evidence="8">Multi-pass membrane protein</topology>
    </subcellularLocation>
    <subcellularLocation>
        <location evidence="1">Cell membrane</location>
        <topology evidence="1">Multi-pass membrane protein</topology>
    </subcellularLocation>
</comment>
<dbReference type="HAMAP" id="MF_02063">
    <property type="entry name" value="GltP_subfam"/>
    <property type="match status" value="1"/>
</dbReference>
<evidence type="ECO:0000256" key="2">
    <source>
        <dbReference type="ARBA" id="ARBA00022448"/>
    </source>
</evidence>
<dbReference type="Pfam" id="PF00375">
    <property type="entry name" value="SDF"/>
    <property type="match status" value="1"/>
</dbReference>
<keyword evidence="10" id="KW-1185">Reference proteome</keyword>
<organism evidence="9 10">
    <name type="scientific">Solimonas terrae</name>
    <dbReference type="NCBI Taxonomy" id="1396819"/>
    <lineage>
        <taxon>Bacteria</taxon>
        <taxon>Pseudomonadati</taxon>
        <taxon>Pseudomonadota</taxon>
        <taxon>Gammaproteobacteria</taxon>
        <taxon>Nevskiales</taxon>
        <taxon>Nevskiaceae</taxon>
        <taxon>Solimonas</taxon>
    </lineage>
</organism>
<protein>
    <recommendedName>
        <fullName evidence="8">Probable proton/glutamate-aspartate symporter</fullName>
    </recommendedName>
</protein>
<keyword evidence="6 8" id="KW-1133">Transmembrane helix</keyword>
<dbReference type="InterPro" id="IPR036458">
    <property type="entry name" value="Na:dicarbo_symporter_sf"/>
</dbReference>
<dbReference type="GO" id="GO:0005886">
    <property type="term" value="C:plasma membrane"/>
    <property type="evidence" value="ECO:0007669"/>
    <property type="project" value="UniProtKB-SubCell"/>
</dbReference>
<dbReference type="EMBL" id="JAAMOW010000006">
    <property type="protein sequence ID" value="NGY05662.1"/>
    <property type="molecule type" value="Genomic_DNA"/>
</dbReference>
<evidence type="ECO:0000313" key="9">
    <source>
        <dbReference type="EMBL" id="NGY05662.1"/>
    </source>
</evidence>
<keyword evidence="5 8" id="KW-0769">Symport</keyword>
<feature type="transmembrane region" description="Helical" evidence="8">
    <location>
        <begin position="52"/>
        <end position="73"/>
    </location>
</feature>